<dbReference type="InterPro" id="IPR035952">
    <property type="entry name" value="Rhomboid-like_sf"/>
</dbReference>
<proteinExistence type="predicted"/>
<keyword evidence="3 5" id="KW-1133">Transmembrane helix</keyword>
<feature type="domain" description="Peptidase S54 rhomboid" evidence="6">
    <location>
        <begin position="80"/>
        <end position="224"/>
    </location>
</feature>
<dbReference type="Pfam" id="PF01694">
    <property type="entry name" value="Rhomboid"/>
    <property type="match status" value="1"/>
</dbReference>
<dbReference type="Proteomes" id="UP000318626">
    <property type="component" value="Chromosome"/>
</dbReference>
<dbReference type="GO" id="GO:0004252">
    <property type="term" value="F:serine-type endopeptidase activity"/>
    <property type="evidence" value="ECO:0007669"/>
    <property type="project" value="InterPro"/>
</dbReference>
<dbReference type="PANTHER" id="PTHR43066">
    <property type="entry name" value="RHOMBOID-RELATED PROTEIN"/>
    <property type="match status" value="1"/>
</dbReference>
<feature type="domain" description="DUF6576" evidence="7">
    <location>
        <begin position="266"/>
        <end position="298"/>
    </location>
</feature>
<evidence type="ECO:0000256" key="3">
    <source>
        <dbReference type="ARBA" id="ARBA00022989"/>
    </source>
</evidence>
<evidence type="ECO:0000313" key="8">
    <source>
        <dbReference type="EMBL" id="QDU77594.1"/>
    </source>
</evidence>
<sequence>MHGHCCARATSNLCFGWEMGLYDREYYRENDGQMSFSMGGQSATMLLVYINVGVFLVDWLLQLDLARWLGVHDSTLYQPWMWFQYLTYGFLHAISGPHAGWHIFGNMFMLWMFGRIVETRTGKAEFLKLYLLSVVVCGIAWNAIVVLLGQNAGPMVGASGAVSTIFALFVCLYPKMTVYLGFLIPVPAWVVGAIMLLSNVFGQQDDIAYSAHLAGIGLGVAYFFSGIQLGQFIPSKLALPKWSLRSRPKLRIHTEEEDFDPYNDSDEEAERILEKVNQSGMESLSEAERKKLEAYSRRMRQKLS</sequence>
<dbReference type="Pfam" id="PF20216">
    <property type="entry name" value="DUF6576"/>
    <property type="match status" value="1"/>
</dbReference>
<reference evidence="9" key="1">
    <citation type="submission" date="2019-02" db="EMBL/GenBank/DDBJ databases">
        <title>Deep-cultivation of Planctomycetes and their phenomic and genomic characterization uncovers novel biology.</title>
        <authorList>
            <person name="Wiegand S."/>
            <person name="Jogler M."/>
            <person name="Boedeker C."/>
            <person name="Pinto D."/>
            <person name="Vollmers J."/>
            <person name="Rivas-Marin E."/>
            <person name="Kohn T."/>
            <person name="Peeters S.H."/>
            <person name="Heuer A."/>
            <person name="Rast P."/>
            <person name="Oberbeckmann S."/>
            <person name="Bunk B."/>
            <person name="Jeske O."/>
            <person name="Meyerdierks A."/>
            <person name="Storesund J.E."/>
            <person name="Kallscheuer N."/>
            <person name="Luecker S."/>
            <person name="Lage O.M."/>
            <person name="Pohl T."/>
            <person name="Merkel B.J."/>
            <person name="Hornburger P."/>
            <person name="Mueller R.-W."/>
            <person name="Bruemmer F."/>
            <person name="Labrenz M."/>
            <person name="Spormann A.M."/>
            <person name="Op den Camp H."/>
            <person name="Overmann J."/>
            <person name="Amann R."/>
            <person name="Jetten M.S.M."/>
            <person name="Mascher T."/>
            <person name="Medema M.H."/>
            <person name="Devos D.P."/>
            <person name="Kaster A.-K."/>
            <person name="Ovreas L."/>
            <person name="Rohde M."/>
            <person name="Galperin M.Y."/>
            <person name="Jogler C."/>
        </authorList>
    </citation>
    <scope>NUCLEOTIDE SEQUENCE [LARGE SCALE GENOMIC DNA]</scope>
    <source>
        <strain evidence="9">Pan97</strain>
    </source>
</reference>
<keyword evidence="2 5" id="KW-0812">Transmembrane</keyword>
<feature type="transmembrane region" description="Helical" evidence="5">
    <location>
        <begin position="155"/>
        <end position="173"/>
    </location>
</feature>
<dbReference type="KEGG" id="bvo:Pan97_46660"/>
<accession>A0A518CEG8</accession>
<dbReference type="PANTHER" id="PTHR43066:SF11">
    <property type="entry name" value="PEPTIDASE S54 RHOMBOID DOMAIN-CONTAINING PROTEIN"/>
    <property type="match status" value="1"/>
</dbReference>
<protein>
    <submittedName>
        <fullName evidence="8">Rhomboid family protein</fullName>
    </submittedName>
</protein>
<feature type="transmembrane region" description="Helical" evidence="5">
    <location>
        <begin position="180"/>
        <end position="201"/>
    </location>
</feature>
<dbReference type="GO" id="GO:0016020">
    <property type="term" value="C:membrane"/>
    <property type="evidence" value="ECO:0007669"/>
    <property type="project" value="UniProtKB-SubCell"/>
</dbReference>
<dbReference type="SUPFAM" id="SSF144091">
    <property type="entry name" value="Rhomboid-like"/>
    <property type="match status" value="1"/>
</dbReference>
<organism evidence="8 9">
    <name type="scientific">Bremerella volcania</name>
    <dbReference type="NCBI Taxonomy" id="2527984"/>
    <lineage>
        <taxon>Bacteria</taxon>
        <taxon>Pseudomonadati</taxon>
        <taxon>Planctomycetota</taxon>
        <taxon>Planctomycetia</taxon>
        <taxon>Pirellulales</taxon>
        <taxon>Pirellulaceae</taxon>
        <taxon>Bremerella</taxon>
    </lineage>
</organism>
<evidence type="ECO:0000256" key="4">
    <source>
        <dbReference type="ARBA" id="ARBA00023136"/>
    </source>
</evidence>
<evidence type="ECO:0000256" key="1">
    <source>
        <dbReference type="ARBA" id="ARBA00004141"/>
    </source>
</evidence>
<dbReference type="InterPro" id="IPR022764">
    <property type="entry name" value="Peptidase_S54_rhomboid_dom"/>
</dbReference>
<gene>
    <name evidence="8" type="ORF">Pan97_46660</name>
</gene>
<dbReference type="Gene3D" id="1.20.1540.10">
    <property type="entry name" value="Rhomboid-like"/>
    <property type="match status" value="1"/>
</dbReference>
<name>A0A518CEG8_9BACT</name>
<dbReference type="InterPro" id="IPR046483">
    <property type="entry name" value="DUF6576"/>
</dbReference>
<feature type="transmembrane region" description="Helical" evidence="5">
    <location>
        <begin position="129"/>
        <end position="149"/>
    </location>
</feature>
<evidence type="ECO:0000256" key="2">
    <source>
        <dbReference type="ARBA" id="ARBA00022692"/>
    </source>
</evidence>
<keyword evidence="4 5" id="KW-0472">Membrane</keyword>
<evidence type="ECO:0000259" key="6">
    <source>
        <dbReference type="Pfam" id="PF01694"/>
    </source>
</evidence>
<dbReference type="AlphaFoldDB" id="A0A518CEG8"/>
<feature type="transmembrane region" description="Helical" evidence="5">
    <location>
        <begin position="207"/>
        <end position="227"/>
    </location>
</feature>
<comment type="subcellular location">
    <subcellularLocation>
        <location evidence="1">Membrane</location>
        <topology evidence="1">Multi-pass membrane protein</topology>
    </subcellularLocation>
</comment>
<dbReference type="EMBL" id="CP036289">
    <property type="protein sequence ID" value="QDU77594.1"/>
    <property type="molecule type" value="Genomic_DNA"/>
</dbReference>
<keyword evidence="9" id="KW-1185">Reference proteome</keyword>
<evidence type="ECO:0000259" key="7">
    <source>
        <dbReference type="Pfam" id="PF20216"/>
    </source>
</evidence>
<evidence type="ECO:0000313" key="9">
    <source>
        <dbReference type="Proteomes" id="UP000318626"/>
    </source>
</evidence>
<dbReference type="OrthoDB" id="9813074at2"/>
<feature type="transmembrane region" description="Helical" evidence="5">
    <location>
        <begin position="43"/>
        <end position="61"/>
    </location>
</feature>
<evidence type="ECO:0000256" key="5">
    <source>
        <dbReference type="SAM" id="Phobius"/>
    </source>
</evidence>